<dbReference type="InterPro" id="IPR012448">
    <property type="entry name" value="DUF1652"/>
</dbReference>
<evidence type="ECO:0000313" key="1">
    <source>
        <dbReference type="EMBL" id="MBD8123661.1"/>
    </source>
</evidence>
<protein>
    <submittedName>
        <fullName evidence="1">DUF1652 domain-containing protein</fullName>
    </submittedName>
</protein>
<comment type="caution">
    <text evidence="1">The sequence shown here is derived from an EMBL/GenBank/DDBJ whole genome shotgun (WGS) entry which is preliminary data.</text>
</comment>
<organism evidence="1 2">
    <name type="scientific">Pseudomonas lutea</name>
    <dbReference type="NCBI Taxonomy" id="243924"/>
    <lineage>
        <taxon>Bacteria</taxon>
        <taxon>Pseudomonadati</taxon>
        <taxon>Pseudomonadota</taxon>
        <taxon>Gammaproteobacteria</taxon>
        <taxon>Pseudomonadales</taxon>
        <taxon>Pseudomonadaceae</taxon>
        <taxon>Pseudomonas</taxon>
    </lineage>
</organism>
<dbReference type="Pfam" id="PF07865">
    <property type="entry name" value="DUF1652"/>
    <property type="match status" value="1"/>
</dbReference>
<evidence type="ECO:0000313" key="2">
    <source>
        <dbReference type="Proteomes" id="UP000625247"/>
    </source>
</evidence>
<sequence>MPTNRNTRSLNMVISPLELRHIVETAFFPLHCRCSSNARREITIEVFDPVYGSVVVMGGVPAETLGNSRAISDFIAQIRSEVSLIKAGTPLPGRGQSSSVTGVH</sequence>
<dbReference type="EMBL" id="JACYNP010000011">
    <property type="protein sequence ID" value="MBD8123661.1"/>
    <property type="molecule type" value="Genomic_DNA"/>
</dbReference>
<gene>
    <name evidence="1" type="ORF">IFT62_20865</name>
</gene>
<keyword evidence="2" id="KW-1185">Reference proteome</keyword>
<accession>A0ABR9AC96</accession>
<reference evidence="1 2" key="1">
    <citation type="journal article" date="2020" name="FEMS Microbiol. Ecol.">
        <title>Temporal dynamics of bacterial communities during seed development and maturation.</title>
        <authorList>
            <person name="Chesneau G."/>
            <person name="Torres-Cortes G."/>
            <person name="Briand M."/>
            <person name="Darrasse A."/>
            <person name="Preveaux A."/>
            <person name="Marais C."/>
            <person name="Jacques M.A."/>
            <person name="Shade A."/>
            <person name="Barret M."/>
        </authorList>
    </citation>
    <scope>NUCLEOTIDE SEQUENCE [LARGE SCALE GENOMIC DNA]</scope>
    <source>
        <strain evidence="1 2">CFBP13723</strain>
    </source>
</reference>
<dbReference type="Proteomes" id="UP000625247">
    <property type="component" value="Unassembled WGS sequence"/>
</dbReference>
<name>A0ABR9AC96_9PSED</name>
<proteinExistence type="predicted"/>